<protein>
    <submittedName>
        <fullName evidence="7">Glutamine synthetase</fullName>
    </submittedName>
</protein>
<evidence type="ECO:0000256" key="2">
    <source>
        <dbReference type="ARBA" id="ARBA00022598"/>
    </source>
</evidence>
<dbReference type="AlphaFoldDB" id="A0A2T1ESI8"/>
<evidence type="ECO:0000256" key="5">
    <source>
        <dbReference type="RuleBase" id="RU000384"/>
    </source>
</evidence>
<dbReference type="PANTHER" id="PTHR43785">
    <property type="entry name" value="GAMMA-GLUTAMYLPUTRESCINE SYNTHETASE"/>
    <property type="match status" value="1"/>
</dbReference>
<evidence type="ECO:0000256" key="3">
    <source>
        <dbReference type="ARBA" id="ARBA00045640"/>
    </source>
</evidence>
<dbReference type="EMBL" id="PVWK01000004">
    <property type="protein sequence ID" value="PSB35697.1"/>
    <property type="molecule type" value="Genomic_DNA"/>
</dbReference>
<sequence length="489" mass="55425">MTDVEAYVAADGRAELVKQVRAKINELGIQYIYYQFISITGRIVGKGVPADHWETIADRGIQLVYGATANLFLDRYRNYIGYGPEAAELVAIPDPETFCQLPWDKRVARVYCTCFRNREEEENPGAFLTSDCRGNLKRIHAQFREEHGLQLRHGCEPEMMWLKKGADGQPNGGVTKPNCYQIDQFEELRPVFLRVIEYSKAMGLDMIQGDHEDAPGQLELNFMYDDALRTCDRLTTYRQICAQVAREFNLIACFMTKPFMGVSASGCHHNLSLWRGGEETMSTFGLEQLPGLNENFAYTKGGENTFMPVPEASRRKPGPIGLNCIGGVIEHLGALTAIGCSTVNSYRRLWDTGLWAPVYSDWGYQNRTCGLRVSAPGRFEYRAVDSMVNPYLMAGALLKAFDDGLKRNLDPGEPEQRNLYEAMEAGKQVKKLPMSLGEALDRLADDEVIKSAMPGEMYPLYHWYKRDEWERFLATTSSWDMETYMDCLP</sequence>
<organism evidence="7 8">
    <name type="scientific">Stenomitos frigidus ULC18</name>
    <dbReference type="NCBI Taxonomy" id="2107698"/>
    <lineage>
        <taxon>Bacteria</taxon>
        <taxon>Bacillati</taxon>
        <taxon>Cyanobacteriota</taxon>
        <taxon>Cyanophyceae</taxon>
        <taxon>Leptolyngbyales</taxon>
        <taxon>Leptolyngbyaceae</taxon>
        <taxon>Stenomitos</taxon>
    </lineage>
</organism>
<dbReference type="PANTHER" id="PTHR43785:SF12">
    <property type="entry name" value="TYPE-1 GLUTAMINE SYNTHETASE 2"/>
    <property type="match status" value="1"/>
</dbReference>
<dbReference type="InterPro" id="IPR008146">
    <property type="entry name" value="Gln_synth_cat_dom"/>
</dbReference>
<evidence type="ECO:0000313" key="8">
    <source>
        <dbReference type="Proteomes" id="UP000239576"/>
    </source>
</evidence>
<name>A0A2T1ESI8_9CYAN</name>
<evidence type="ECO:0000259" key="6">
    <source>
        <dbReference type="PROSITE" id="PS51987"/>
    </source>
</evidence>
<feature type="domain" description="GS catalytic" evidence="6">
    <location>
        <begin position="132"/>
        <end position="489"/>
    </location>
</feature>
<dbReference type="Proteomes" id="UP000239576">
    <property type="component" value="Unassembled WGS sequence"/>
</dbReference>
<comment type="similarity">
    <text evidence="1 4 5">Belongs to the glutamine synthetase family.</text>
</comment>
<dbReference type="InterPro" id="IPR036651">
    <property type="entry name" value="Gln_synt_N_sf"/>
</dbReference>
<proteinExistence type="inferred from homology"/>
<dbReference type="SMART" id="SM01230">
    <property type="entry name" value="Gln-synt_C"/>
    <property type="match status" value="1"/>
</dbReference>
<evidence type="ECO:0000313" key="7">
    <source>
        <dbReference type="EMBL" id="PSB35697.1"/>
    </source>
</evidence>
<gene>
    <name evidence="7" type="ORF">C7B82_00300</name>
</gene>
<dbReference type="Gene3D" id="3.30.590.10">
    <property type="entry name" value="Glutamine synthetase/guanido kinase, catalytic domain"/>
    <property type="match status" value="1"/>
</dbReference>
<dbReference type="InterPro" id="IPR014746">
    <property type="entry name" value="Gln_synth/guanido_kin_cat_dom"/>
</dbReference>
<dbReference type="Pfam" id="PF00120">
    <property type="entry name" value="Gln-synt_C"/>
    <property type="match status" value="2"/>
</dbReference>
<reference evidence="8" key="1">
    <citation type="submission" date="2018-02" db="EMBL/GenBank/DDBJ databases">
        <authorList>
            <person name="Moore K."/>
            <person name="Momper L."/>
        </authorList>
    </citation>
    <scope>NUCLEOTIDE SEQUENCE [LARGE SCALE GENOMIC DNA]</scope>
    <source>
        <strain evidence="8">ULC18</strain>
    </source>
</reference>
<keyword evidence="8" id="KW-1185">Reference proteome</keyword>
<comment type="function">
    <text evidence="3">Involved in nitrogen metabolism via ammonium assimilation. Catalyzes the ATP-dependent biosynthesis of glutamine from glutamate and ammonia.</text>
</comment>
<evidence type="ECO:0000256" key="4">
    <source>
        <dbReference type="PROSITE-ProRule" id="PRU01331"/>
    </source>
</evidence>
<dbReference type="Gene3D" id="3.10.20.70">
    <property type="entry name" value="Glutamine synthetase, N-terminal domain"/>
    <property type="match status" value="1"/>
</dbReference>
<dbReference type="SUPFAM" id="SSF55931">
    <property type="entry name" value="Glutamine synthetase/guanido kinase"/>
    <property type="match status" value="1"/>
</dbReference>
<accession>A0A2T1ESI8</accession>
<keyword evidence="2" id="KW-0436">Ligase</keyword>
<dbReference type="GO" id="GO:0006542">
    <property type="term" value="P:glutamine biosynthetic process"/>
    <property type="evidence" value="ECO:0007669"/>
    <property type="project" value="InterPro"/>
</dbReference>
<reference evidence="7 8" key="2">
    <citation type="submission" date="2018-03" db="EMBL/GenBank/DDBJ databases">
        <title>The ancient ancestry and fast evolution of plastids.</title>
        <authorList>
            <person name="Moore K.R."/>
            <person name="Magnabosco C."/>
            <person name="Momper L."/>
            <person name="Gold D.A."/>
            <person name="Bosak T."/>
            <person name="Fournier G.P."/>
        </authorList>
    </citation>
    <scope>NUCLEOTIDE SEQUENCE [LARGE SCALE GENOMIC DNA]</scope>
    <source>
        <strain evidence="7 8">ULC18</strain>
    </source>
</reference>
<dbReference type="OrthoDB" id="9807095at2"/>
<evidence type="ECO:0000256" key="1">
    <source>
        <dbReference type="ARBA" id="ARBA00009897"/>
    </source>
</evidence>
<dbReference type="PROSITE" id="PS51987">
    <property type="entry name" value="GS_CATALYTIC"/>
    <property type="match status" value="1"/>
</dbReference>
<dbReference type="SUPFAM" id="SSF54368">
    <property type="entry name" value="Glutamine synthetase, N-terminal domain"/>
    <property type="match status" value="1"/>
</dbReference>
<comment type="caution">
    <text evidence="7">The sequence shown here is derived from an EMBL/GenBank/DDBJ whole genome shotgun (WGS) entry which is preliminary data.</text>
</comment>
<dbReference type="GO" id="GO:0004356">
    <property type="term" value="F:glutamine synthetase activity"/>
    <property type="evidence" value="ECO:0007669"/>
    <property type="project" value="InterPro"/>
</dbReference>